<proteinExistence type="predicted"/>
<dbReference type="InterPro" id="IPR057219">
    <property type="entry name" value="DUF7897"/>
</dbReference>
<dbReference type="Pfam" id="PF25448">
    <property type="entry name" value="DUF7897"/>
    <property type="match status" value="1"/>
</dbReference>
<evidence type="ECO:0000259" key="1">
    <source>
        <dbReference type="Pfam" id="PF25448"/>
    </source>
</evidence>
<evidence type="ECO:0000313" key="2">
    <source>
        <dbReference type="EMBL" id="MCL9818694.1"/>
    </source>
</evidence>
<dbReference type="RefSeq" id="WP_250603214.1">
    <property type="nucleotide sequence ID" value="NZ_JAMOKX010000001.1"/>
</dbReference>
<sequence>MENKILLDIARLYRYLEEENKKTNALYENIKSNVPEFLKPVFEKLPNNQEVLLALIDRVVALKEGALLNILNKLQFKEEDILEVRALMLHITENFYVKKHQKLLEFVRNENLLTPFLRELLVSVHQVGLVFNSFFANWQEKLILGINKDLSQKFNDNLPSILEALKSAEEVSQNGEVSDRSYSVPVLKENAYQAIAYADFFKEDFELFQTTFEKMLLSLELIPEVCPKFEQKDSYLAYFKTLQKALMEKDTAKLLESWRDVDRAWMKITTPLQVGHPLEYYEDHYRRAVAPEWDLRIARIYEGKDLLDLDSTSEVNKEAFVEFYSQYTAKMPQTPYKEEIDFCVQESLVKTQSYGGQPLLFYGAELNGLFSAQVVPNDESVSSKYGKKIFYFPDRVWEISCAKPFMLLSRKTFPEEFLDFNREMLYYRKEDWYKVYEISTIGHEFGHILWVSLDSELQINRSGQFKNIEEFKATMGGLAYYFVAKNQPLLKELVFNTISRAVGLMAWKKEGEVLPYYCEGLIHLDILFSAGILEYVGNFESVALEIREEKIPQLIEKYLQTYDELIEIYLNKADALEFLSRYALKDKEGYFMPLRKEVCAFVRDYYEQYNAIGQVVDTLSIAKWKENYLKGKKLATHQ</sequence>
<accession>A0ABT0TS76</accession>
<dbReference type="NCBIfam" id="NF033805">
    <property type="entry name" value="invasion_CiaB"/>
    <property type="match status" value="1"/>
</dbReference>
<reference evidence="2" key="1">
    <citation type="submission" date="2022-06" db="EMBL/GenBank/DDBJ databases">
        <title>Helicobacter colisuis sp. nov.</title>
        <authorList>
            <person name="Papic B."/>
            <person name="Gruntar I."/>
        </authorList>
    </citation>
    <scope>NUCLEOTIDE SEQUENCE</scope>
    <source>
        <strain evidence="2">11154-15</strain>
    </source>
</reference>
<dbReference type="Proteomes" id="UP001057522">
    <property type="component" value="Unassembled WGS sequence"/>
</dbReference>
<dbReference type="EMBL" id="JAMOKX010000001">
    <property type="protein sequence ID" value="MCL9818694.1"/>
    <property type="molecule type" value="Genomic_DNA"/>
</dbReference>
<gene>
    <name evidence="2" type="primary">ciaB</name>
    <name evidence="2" type="ORF">NCR95_00650</name>
</gene>
<organism evidence="2 3">
    <name type="scientific">Helicobacter colisuis</name>
    <dbReference type="NCBI Taxonomy" id="2949739"/>
    <lineage>
        <taxon>Bacteria</taxon>
        <taxon>Pseudomonadati</taxon>
        <taxon>Campylobacterota</taxon>
        <taxon>Epsilonproteobacteria</taxon>
        <taxon>Campylobacterales</taxon>
        <taxon>Helicobacteraceae</taxon>
        <taxon>Helicobacter</taxon>
    </lineage>
</organism>
<name>A0ABT0TS76_9HELI</name>
<protein>
    <submittedName>
        <fullName evidence="2">Invasion protein CiaB</fullName>
    </submittedName>
</protein>
<evidence type="ECO:0000313" key="3">
    <source>
        <dbReference type="Proteomes" id="UP001057522"/>
    </source>
</evidence>
<comment type="caution">
    <text evidence="2">The sequence shown here is derived from an EMBL/GenBank/DDBJ whole genome shotgun (WGS) entry which is preliminary data.</text>
</comment>
<keyword evidence="3" id="KW-1185">Reference proteome</keyword>
<feature type="domain" description="DUF7897" evidence="1">
    <location>
        <begin position="8"/>
        <end position="617"/>
    </location>
</feature>